<gene>
    <name evidence="2" type="ORF">H9830_03560</name>
</gene>
<name>A0A9D1YTL8_9MICO</name>
<feature type="transmembrane region" description="Helical" evidence="1">
    <location>
        <begin position="77"/>
        <end position="98"/>
    </location>
</feature>
<accession>A0A9D1YTL8</accession>
<dbReference type="EMBL" id="DXDC01000106">
    <property type="protein sequence ID" value="HIY65335.1"/>
    <property type="molecule type" value="Genomic_DNA"/>
</dbReference>
<dbReference type="AlphaFoldDB" id="A0A9D1YTL8"/>
<keyword evidence="1" id="KW-1133">Transmembrane helix</keyword>
<feature type="transmembrane region" description="Helical" evidence="1">
    <location>
        <begin position="47"/>
        <end position="70"/>
    </location>
</feature>
<sequence>MAQASGGRRRLHRSVGISIAAASLITALLAAFWIVLAPTDDEPATAYAFAIAFLIMTFVLLIAAAVAAALTRGSRAIVISITAVCLSLSIVVNVWAAFSGAASAVYVP</sequence>
<dbReference type="Proteomes" id="UP000824005">
    <property type="component" value="Unassembled WGS sequence"/>
</dbReference>
<feature type="transmembrane region" description="Helical" evidence="1">
    <location>
        <begin position="15"/>
        <end position="35"/>
    </location>
</feature>
<organism evidence="2 3">
    <name type="scientific">Candidatus Agrococcus pullicola</name>
    <dbReference type="NCBI Taxonomy" id="2838429"/>
    <lineage>
        <taxon>Bacteria</taxon>
        <taxon>Bacillati</taxon>
        <taxon>Actinomycetota</taxon>
        <taxon>Actinomycetes</taxon>
        <taxon>Micrococcales</taxon>
        <taxon>Microbacteriaceae</taxon>
        <taxon>Agrococcus</taxon>
    </lineage>
</organism>
<evidence type="ECO:0000256" key="1">
    <source>
        <dbReference type="SAM" id="Phobius"/>
    </source>
</evidence>
<reference evidence="2" key="1">
    <citation type="journal article" date="2021" name="PeerJ">
        <title>Extensive microbial diversity within the chicken gut microbiome revealed by metagenomics and culture.</title>
        <authorList>
            <person name="Gilroy R."/>
            <person name="Ravi A."/>
            <person name="Getino M."/>
            <person name="Pursley I."/>
            <person name="Horton D.L."/>
            <person name="Alikhan N.F."/>
            <person name="Baker D."/>
            <person name="Gharbi K."/>
            <person name="Hall N."/>
            <person name="Watson M."/>
            <person name="Adriaenssens E.M."/>
            <person name="Foster-Nyarko E."/>
            <person name="Jarju S."/>
            <person name="Secka A."/>
            <person name="Antonio M."/>
            <person name="Oren A."/>
            <person name="Chaudhuri R.R."/>
            <person name="La Ragione R."/>
            <person name="Hildebrand F."/>
            <person name="Pallen M.J."/>
        </authorList>
    </citation>
    <scope>NUCLEOTIDE SEQUENCE</scope>
    <source>
        <strain evidence="2">ChiGjej1B1-98</strain>
    </source>
</reference>
<evidence type="ECO:0000313" key="3">
    <source>
        <dbReference type="Proteomes" id="UP000824005"/>
    </source>
</evidence>
<keyword evidence="1" id="KW-0472">Membrane</keyword>
<keyword evidence="1" id="KW-0812">Transmembrane</keyword>
<evidence type="ECO:0000313" key="2">
    <source>
        <dbReference type="EMBL" id="HIY65335.1"/>
    </source>
</evidence>
<proteinExistence type="predicted"/>
<reference evidence="2" key="2">
    <citation type="submission" date="2021-04" db="EMBL/GenBank/DDBJ databases">
        <authorList>
            <person name="Gilroy R."/>
        </authorList>
    </citation>
    <scope>NUCLEOTIDE SEQUENCE</scope>
    <source>
        <strain evidence="2">ChiGjej1B1-98</strain>
    </source>
</reference>
<protein>
    <submittedName>
        <fullName evidence="2">Uncharacterized protein</fullName>
    </submittedName>
</protein>
<comment type="caution">
    <text evidence="2">The sequence shown here is derived from an EMBL/GenBank/DDBJ whole genome shotgun (WGS) entry which is preliminary data.</text>
</comment>